<evidence type="ECO:0000256" key="2">
    <source>
        <dbReference type="ARBA" id="ARBA00007613"/>
    </source>
</evidence>
<dbReference type="OrthoDB" id="9789368at2"/>
<reference evidence="8 9" key="1">
    <citation type="submission" date="2017-02" db="EMBL/GenBank/DDBJ databases">
        <title>Genome sequence of the nitrite-oxidizing bacterium Nitrobacter vulgaris strain Ab1.</title>
        <authorList>
            <person name="Mellbye B.L."/>
            <person name="Davis E.W."/>
            <person name="Spieck E."/>
            <person name="Chang J.H."/>
            <person name="Bottomley P.J."/>
            <person name="Sayavedra-Soto L.A."/>
        </authorList>
    </citation>
    <scope>NUCLEOTIDE SEQUENCE [LARGE SCALE GENOMIC DNA]</scope>
    <source>
        <strain evidence="8 9">Ab1</strain>
    </source>
</reference>
<name>A0A1V4HZX9_NITVU</name>
<protein>
    <submittedName>
        <fullName evidence="8">Channel protein TolC</fullName>
    </submittedName>
</protein>
<dbReference type="GO" id="GO:1990281">
    <property type="term" value="C:efflux pump complex"/>
    <property type="evidence" value="ECO:0007669"/>
    <property type="project" value="TreeGrafter"/>
</dbReference>
<dbReference type="InterPro" id="IPR010130">
    <property type="entry name" value="T1SS_OMP_TolC"/>
</dbReference>
<dbReference type="PANTHER" id="PTHR30026:SF22">
    <property type="entry name" value="OUTER MEMBRANE EFFLUX PROTEIN"/>
    <property type="match status" value="1"/>
</dbReference>
<dbReference type="InterPro" id="IPR003423">
    <property type="entry name" value="OMP_efflux"/>
</dbReference>
<evidence type="ECO:0000313" key="9">
    <source>
        <dbReference type="Proteomes" id="UP000189940"/>
    </source>
</evidence>
<keyword evidence="3" id="KW-0813">Transport</keyword>
<dbReference type="RefSeq" id="WP_079446386.1">
    <property type="nucleotide sequence ID" value="NZ_MWPQ01000031.1"/>
</dbReference>
<dbReference type="Proteomes" id="UP000189940">
    <property type="component" value="Unassembled WGS sequence"/>
</dbReference>
<organism evidence="8 9">
    <name type="scientific">Nitrobacter vulgaris</name>
    <dbReference type="NCBI Taxonomy" id="29421"/>
    <lineage>
        <taxon>Bacteria</taxon>
        <taxon>Pseudomonadati</taxon>
        <taxon>Pseudomonadota</taxon>
        <taxon>Alphaproteobacteria</taxon>
        <taxon>Hyphomicrobiales</taxon>
        <taxon>Nitrobacteraceae</taxon>
        <taxon>Nitrobacter</taxon>
    </lineage>
</organism>
<accession>A0A1V4HZX9</accession>
<gene>
    <name evidence="8" type="ORF">B2M20_07190</name>
</gene>
<dbReference type="SUPFAM" id="SSF56954">
    <property type="entry name" value="Outer membrane efflux proteins (OEP)"/>
    <property type="match status" value="1"/>
</dbReference>
<dbReference type="STRING" id="29421.B2M20_07190"/>
<keyword evidence="5" id="KW-0812">Transmembrane</keyword>
<evidence type="ECO:0000256" key="4">
    <source>
        <dbReference type="ARBA" id="ARBA00022452"/>
    </source>
</evidence>
<dbReference type="EMBL" id="MWPQ01000031">
    <property type="protein sequence ID" value="OPH83434.1"/>
    <property type="molecule type" value="Genomic_DNA"/>
</dbReference>
<keyword evidence="6" id="KW-0472">Membrane</keyword>
<comment type="caution">
    <text evidence="8">The sequence shown here is derived from an EMBL/GenBank/DDBJ whole genome shotgun (WGS) entry which is preliminary data.</text>
</comment>
<keyword evidence="9" id="KW-1185">Reference proteome</keyword>
<dbReference type="Pfam" id="PF02321">
    <property type="entry name" value="OEP"/>
    <property type="match status" value="2"/>
</dbReference>
<dbReference type="GO" id="GO:0015562">
    <property type="term" value="F:efflux transmembrane transporter activity"/>
    <property type="evidence" value="ECO:0007669"/>
    <property type="project" value="InterPro"/>
</dbReference>
<dbReference type="NCBIfam" id="TIGR01844">
    <property type="entry name" value="type_I_sec_TolC"/>
    <property type="match status" value="1"/>
</dbReference>
<evidence type="ECO:0000256" key="7">
    <source>
        <dbReference type="ARBA" id="ARBA00023237"/>
    </source>
</evidence>
<dbReference type="AlphaFoldDB" id="A0A1V4HZX9"/>
<dbReference type="InterPro" id="IPR051906">
    <property type="entry name" value="TolC-like"/>
</dbReference>
<comment type="similarity">
    <text evidence="2">Belongs to the outer membrane factor (OMF) (TC 1.B.17) family.</text>
</comment>
<dbReference type="PANTHER" id="PTHR30026">
    <property type="entry name" value="OUTER MEMBRANE PROTEIN TOLC"/>
    <property type="match status" value="1"/>
</dbReference>
<evidence type="ECO:0000256" key="5">
    <source>
        <dbReference type="ARBA" id="ARBA00022692"/>
    </source>
</evidence>
<dbReference type="Gene3D" id="1.20.1600.10">
    <property type="entry name" value="Outer membrane efflux proteins (OEP)"/>
    <property type="match status" value="1"/>
</dbReference>
<evidence type="ECO:0000313" key="8">
    <source>
        <dbReference type="EMBL" id="OPH83434.1"/>
    </source>
</evidence>
<keyword evidence="7" id="KW-0998">Cell outer membrane</keyword>
<comment type="subcellular location">
    <subcellularLocation>
        <location evidence="1">Cell outer membrane</location>
    </subcellularLocation>
</comment>
<evidence type="ECO:0000256" key="1">
    <source>
        <dbReference type="ARBA" id="ARBA00004442"/>
    </source>
</evidence>
<dbReference type="GO" id="GO:0015288">
    <property type="term" value="F:porin activity"/>
    <property type="evidence" value="ECO:0007669"/>
    <property type="project" value="TreeGrafter"/>
</dbReference>
<evidence type="ECO:0000256" key="3">
    <source>
        <dbReference type="ARBA" id="ARBA00022448"/>
    </source>
</evidence>
<proteinExistence type="inferred from homology"/>
<keyword evidence="4" id="KW-1134">Transmembrane beta strand</keyword>
<evidence type="ECO:0000256" key="6">
    <source>
        <dbReference type="ARBA" id="ARBA00023136"/>
    </source>
</evidence>
<dbReference type="GO" id="GO:0009279">
    <property type="term" value="C:cell outer membrane"/>
    <property type="evidence" value="ECO:0007669"/>
    <property type="project" value="UniProtKB-SubCell"/>
</dbReference>
<sequence length="469" mass="50196">MGGVRLVAGAAVLALATVWPGVATRVFADTIESALVRAYQSNPQLNAQRASVRVTDESVPQALSGYRPKVAVTTSGGFQHTDITFSQGLPGQGNVLGRIKGNQTPFAVGATASQTLFDGFQTANRTRAAEGQVSAAREGLRVLEQTVLLAAATIYMDYLRDSAIVEVQRSNVRVLEETLKQTRDRFNVGEVTRTDVAQSEAQLASGRTQLMAAESTLTTTRANFQRIIGNEPGQLAPGSPVDRFLPPTLAGAVDLGLIQNPNVTAAMYGIDVSHLLVKVAEGALFPSVILQANVQQGQNQQLTVPKQLLASAIAQVSVPIYQGGAEYSLIRQSKETLAQQRLTLELVRTQARASVVQAWGQLVATKLQVKSAQAQVEASEIAVNGIREEAKAGQRTTFDVLVAQQTLVSARVALVTAQHDRVVASYAVLNAVGRLSPQVLKLNTTVYDPSVHYHQVRDSWVGMRTPDGQ</sequence>